<dbReference type="Gene3D" id="3.40.1190.10">
    <property type="entry name" value="Mur-like, catalytic domain"/>
    <property type="match status" value="1"/>
</dbReference>
<keyword evidence="4 8" id="KW-0133">Cell shape</keyword>
<reference evidence="13 14" key="1">
    <citation type="journal article" date="2011" name="J. Microbiol.">
        <title>Bacillus kyonggiensis sp. nov., isolated from soil of a lettuce field.</title>
        <authorList>
            <person name="Dong K."/>
            <person name="Lee S."/>
        </authorList>
    </citation>
    <scope>NUCLEOTIDE SEQUENCE [LARGE SCALE GENOMIC DNA]</scope>
    <source>
        <strain evidence="13 14">NB22</strain>
    </source>
</reference>
<evidence type="ECO:0000256" key="1">
    <source>
        <dbReference type="ARBA" id="ARBA00004752"/>
    </source>
</evidence>
<evidence type="ECO:0000256" key="5">
    <source>
        <dbReference type="ARBA" id="ARBA00022984"/>
    </source>
</evidence>
<comment type="pathway">
    <text evidence="1 8 9">Cell wall biogenesis; peptidoglycan biosynthesis.</text>
</comment>
<dbReference type="InterPro" id="IPR036565">
    <property type="entry name" value="Mur-like_cat_sf"/>
</dbReference>
<dbReference type="GO" id="GO:0016881">
    <property type="term" value="F:acid-amino acid ligase activity"/>
    <property type="evidence" value="ECO:0007669"/>
    <property type="project" value="UniProtKB-UniRule"/>
</dbReference>
<feature type="modified residue" description="N6-carboxylysine" evidence="8">
    <location>
        <position position="214"/>
    </location>
</feature>
<dbReference type="GO" id="GO:0071555">
    <property type="term" value="P:cell wall organization"/>
    <property type="evidence" value="ECO:0007669"/>
    <property type="project" value="UniProtKB-KW"/>
</dbReference>
<feature type="binding site" evidence="8">
    <location>
        <begin position="150"/>
        <end position="151"/>
    </location>
    <ligand>
        <name>UDP-N-acetyl-alpha-D-muramoyl-L-alanyl-D-glutamate</name>
        <dbReference type="ChEBI" id="CHEBI:83900"/>
    </ligand>
</feature>
<feature type="domain" description="Mur ligase central" evidence="12">
    <location>
        <begin position="106"/>
        <end position="303"/>
    </location>
</feature>
<comment type="caution">
    <text evidence="8">Lacks conserved residue(s) required for the propagation of feature annotation.</text>
</comment>
<feature type="domain" description="Mur ligase N-terminal catalytic" evidence="10">
    <location>
        <begin position="21"/>
        <end position="91"/>
    </location>
</feature>
<accession>A0A4U1CYL7</accession>
<dbReference type="NCBIfam" id="TIGR01085">
    <property type="entry name" value="murE"/>
    <property type="match status" value="1"/>
</dbReference>
<keyword evidence="6 8" id="KW-0131">Cell cycle</keyword>
<keyword evidence="8" id="KW-0460">Magnesium</keyword>
<protein>
    <recommendedName>
        <fullName evidence="8">UDP-N-acetylmuramyl-tripeptide synthetase</fullName>
        <ecNumber evidence="8">6.3.2.-</ecNumber>
    </recommendedName>
    <alternativeName>
        <fullName evidence="8">UDP-MurNAc-tripeptide synthetase</fullName>
    </alternativeName>
</protein>
<dbReference type="Proteomes" id="UP000307756">
    <property type="component" value="Unassembled WGS sequence"/>
</dbReference>
<keyword evidence="8" id="KW-0963">Cytoplasm</keyword>
<dbReference type="PANTHER" id="PTHR23135:SF4">
    <property type="entry name" value="UDP-N-ACETYLMURAMOYL-L-ALANYL-D-GLUTAMATE--2,6-DIAMINOPIMELATE LIGASE MURE HOMOLOG, CHLOROPLASTIC"/>
    <property type="match status" value="1"/>
</dbReference>
<keyword evidence="3 8" id="KW-0132">Cell division</keyword>
<evidence type="ECO:0000256" key="4">
    <source>
        <dbReference type="ARBA" id="ARBA00022960"/>
    </source>
</evidence>
<evidence type="ECO:0000259" key="11">
    <source>
        <dbReference type="Pfam" id="PF02875"/>
    </source>
</evidence>
<keyword evidence="8" id="KW-0067">ATP-binding</keyword>
<dbReference type="GO" id="GO:0005524">
    <property type="term" value="F:ATP binding"/>
    <property type="evidence" value="ECO:0007669"/>
    <property type="project" value="UniProtKB-UniRule"/>
</dbReference>
<evidence type="ECO:0000259" key="10">
    <source>
        <dbReference type="Pfam" id="PF01225"/>
    </source>
</evidence>
<dbReference type="Gene3D" id="3.90.190.20">
    <property type="entry name" value="Mur ligase, C-terminal domain"/>
    <property type="match status" value="1"/>
</dbReference>
<sequence length="485" mass="54683">MKLKLLLEPLYITTSNIPDIEIKGIKFKSDTIRKGDMFVAIKGFNEDGHNYIQDAILRGATVVVGEKEMDNISVPFFKVHDGREALGLLSSVFFNFPSSSHNMVGITGTNGKTTTSYMLHHILRTSRRSCTLISTVANYINGQESSSKATTPSSLELQEMLSISKDKYVVMEVSSHGLDQKRVEGIGFDFTVFTNLSHEHLDYHKDLDDYFNSKAKLFKKLTTKGESIVNSNCSWGKKLIKQLRNDGVPVFTYGSSAEDNLQLLSCTKDSLNKVRWLGEEWQFHLPIPGDYNVENALAAITVALRIGMDVPTIQKSFMTFSGVSGRFEVHKNNSNVTFVVDYAHTPDGLEKFLSAVVNYPHRKLIHIFGFRGKRDISKRIDMLNISTHFCDEIILTIDDLNCVALDSMISELNELAKIFRNSKITIINDRTKAIEYAWKNAKADDYVVITGKGHELYKEPFILPTKTDTETIKYLFKSQVIPITS</sequence>
<feature type="binding site" evidence="8">
    <location>
        <position position="180"/>
    </location>
    <ligand>
        <name>UDP-N-acetyl-alpha-D-muramoyl-L-alanyl-D-glutamate</name>
        <dbReference type="ChEBI" id="CHEBI:83900"/>
    </ligand>
</feature>
<dbReference type="InterPro" id="IPR004101">
    <property type="entry name" value="Mur_ligase_C"/>
</dbReference>
<dbReference type="EMBL" id="SWBM01000006">
    <property type="protein sequence ID" value="TKC15125.1"/>
    <property type="molecule type" value="Genomic_DNA"/>
</dbReference>
<dbReference type="Pfam" id="PF02875">
    <property type="entry name" value="Mur_ligase_C"/>
    <property type="match status" value="1"/>
</dbReference>
<evidence type="ECO:0000256" key="7">
    <source>
        <dbReference type="ARBA" id="ARBA00023316"/>
    </source>
</evidence>
<comment type="similarity">
    <text evidence="2 8">Belongs to the MurCDEF family. MurE subfamily.</text>
</comment>
<dbReference type="AlphaFoldDB" id="A0A4U1CYL7"/>
<dbReference type="GO" id="GO:0008360">
    <property type="term" value="P:regulation of cell shape"/>
    <property type="evidence" value="ECO:0007669"/>
    <property type="project" value="UniProtKB-KW"/>
</dbReference>
<dbReference type="InterPro" id="IPR036615">
    <property type="entry name" value="Mur_ligase_C_dom_sf"/>
</dbReference>
<dbReference type="InterPro" id="IPR035911">
    <property type="entry name" value="MurE/MurF_N"/>
</dbReference>
<dbReference type="GO" id="GO:0009252">
    <property type="term" value="P:peptidoglycan biosynthetic process"/>
    <property type="evidence" value="ECO:0007669"/>
    <property type="project" value="UniProtKB-UniRule"/>
</dbReference>
<dbReference type="GO" id="GO:0000287">
    <property type="term" value="F:magnesium ion binding"/>
    <property type="evidence" value="ECO:0007669"/>
    <property type="project" value="UniProtKB-UniRule"/>
</dbReference>
<dbReference type="Gene3D" id="3.40.1390.10">
    <property type="entry name" value="MurE/MurF, N-terminal domain"/>
    <property type="match status" value="1"/>
</dbReference>
<evidence type="ECO:0000313" key="14">
    <source>
        <dbReference type="Proteomes" id="UP000307756"/>
    </source>
</evidence>
<dbReference type="SUPFAM" id="SSF53623">
    <property type="entry name" value="MurD-like peptide ligases, catalytic domain"/>
    <property type="match status" value="1"/>
</dbReference>
<comment type="subcellular location">
    <subcellularLocation>
        <location evidence="8 9">Cytoplasm</location>
    </subcellularLocation>
</comment>
<dbReference type="InterPro" id="IPR000713">
    <property type="entry name" value="Mur_ligase_N"/>
</dbReference>
<gene>
    <name evidence="8" type="primary">murE</name>
    <name evidence="13" type="ORF">FA727_19755</name>
</gene>
<dbReference type="EC" id="6.3.2.-" evidence="8"/>
<dbReference type="NCBIfam" id="NF001126">
    <property type="entry name" value="PRK00139.1-4"/>
    <property type="match status" value="1"/>
</dbReference>
<name>A0A4U1CYL7_9BACI</name>
<evidence type="ECO:0000313" key="13">
    <source>
        <dbReference type="EMBL" id="TKC15125.1"/>
    </source>
</evidence>
<dbReference type="GO" id="GO:0051301">
    <property type="term" value="P:cell division"/>
    <property type="evidence" value="ECO:0007669"/>
    <property type="project" value="UniProtKB-KW"/>
</dbReference>
<keyword evidence="14" id="KW-1185">Reference proteome</keyword>
<evidence type="ECO:0000256" key="2">
    <source>
        <dbReference type="ARBA" id="ARBA00005898"/>
    </source>
</evidence>
<dbReference type="SUPFAM" id="SSF63418">
    <property type="entry name" value="MurE/MurF N-terminal domain"/>
    <property type="match status" value="1"/>
</dbReference>
<feature type="domain" description="Mur ligase C-terminal" evidence="11">
    <location>
        <begin position="325"/>
        <end position="453"/>
    </location>
</feature>
<dbReference type="HAMAP" id="MF_00208">
    <property type="entry name" value="MurE"/>
    <property type="match status" value="1"/>
</dbReference>
<keyword evidence="5 8" id="KW-0573">Peptidoglycan synthesis</keyword>
<dbReference type="SUPFAM" id="SSF53244">
    <property type="entry name" value="MurD-like peptide ligases, peptide-binding domain"/>
    <property type="match status" value="1"/>
</dbReference>
<keyword evidence="8 13" id="KW-0436">Ligase</keyword>
<feature type="binding site" evidence="8">
    <location>
        <begin position="108"/>
        <end position="114"/>
    </location>
    <ligand>
        <name>ATP</name>
        <dbReference type="ChEBI" id="CHEBI:30616"/>
    </ligand>
</feature>
<comment type="cofactor">
    <cofactor evidence="8">
        <name>Mg(2+)</name>
        <dbReference type="ChEBI" id="CHEBI:18420"/>
    </cofactor>
</comment>
<dbReference type="Pfam" id="PF08245">
    <property type="entry name" value="Mur_ligase_M"/>
    <property type="match status" value="1"/>
</dbReference>
<dbReference type="InterPro" id="IPR005761">
    <property type="entry name" value="UDP-N-AcMur-Glu-dNH2Pim_ligase"/>
</dbReference>
<evidence type="ECO:0000256" key="6">
    <source>
        <dbReference type="ARBA" id="ARBA00023306"/>
    </source>
</evidence>
<dbReference type="RefSeq" id="WP_136833208.1">
    <property type="nucleotide sequence ID" value="NZ_SWBM01000006.1"/>
</dbReference>
<evidence type="ECO:0000259" key="12">
    <source>
        <dbReference type="Pfam" id="PF08245"/>
    </source>
</evidence>
<organism evidence="13 14">
    <name type="scientific">Robertmurraya kyonggiensis</name>
    <dbReference type="NCBI Taxonomy" id="1037680"/>
    <lineage>
        <taxon>Bacteria</taxon>
        <taxon>Bacillati</taxon>
        <taxon>Bacillota</taxon>
        <taxon>Bacilli</taxon>
        <taxon>Bacillales</taxon>
        <taxon>Bacillaceae</taxon>
        <taxon>Robertmurraya</taxon>
    </lineage>
</organism>
<dbReference type="GO" id="GO:0005737">
    <property type="term" value="C:cytoplasm"/>
    <property type="evidence" value="ECO:0007669"/>
    <property type="project" value="UniProtKB-SubCell"/>
</dbReference>
<feature type="binding site" evidence="8">
    <location>
        <position position="174"/>
    </location>
    <ligand>
        <name>UDP-N-acetyl-alpha-D-muramoyl-L-alanyl-D-glutamate</name>
        <dbReference type="ChEBI" id="CHEBI:83900"/>
    </ligand>
</feature>
<feature type="binding site" evidence="8">
    <location>
        <position position="182"/>
    </location>
    <ligand>
        <name>UDP-N-acetyl-alpha-D-muramoyl-L-alanyl-D-glutamate</name>
        <dbReference type="ChEBI" id="CHEBI:83900"/>
    </ligand>
</feature>
<keyword evidence="8" id="KW-0547">Nucleotide-binding</keyword>
<dbReference type="Pfam" id="PF01225">
    <property type="entry name" value="Mur_ligase"/>
    <property type="match status" value="1"/>
</dbReference>
<dbReference type="OrthoDB" id="9800958at2"/>
<proteinExistence type="inferred from homology"/>
<comment type="caution">
    <text evidence="13">The sequence shown here is derived from an EMBL/GenBank/DDBJ whole genome shotgun (WGS) entry which is preliminary data.</text>
</comment>
<evidence type="ECO:0000256" key="3">
    <source>
        <dbReference type="ARBA" id="ARBA00022618"/>
    </source>
</evidence>
<keyword evidence="7 8" id="KW-0961">Cell wall biogenesis/degradation</keyword>
<comment type="PTM">
    <text evidence="8">Carboxylation is probably crucial for Mg(2+) binding and, consequently, for the gamma-phosphate positioning of ATP.</text>
</comment>
<dbReference type="InterPro" id="IPR013221">
    <property type="entry name" value="Mur_ligase_cen"/>
</dbReference>
<comment type="function">
    <text evidence="8">Catalyzes the addition of an amino acid to the nucleotide precursor UDP-N-acetylmuramoyl-L-alanyl-D-glutamate (UMAG) in the biosynthesis of bacterial cell-wall peptidoglycan.</text>
</comment>
<feature type="binding site" evidence="8">
    <location>
        <position position="29"/>
    </location>
    <ligand>
        <name>UDP-N-acetyl-alpha-D-muramoyl-L-alanyl-D-glutamate</name>
        <dbReference type="ChEBI" id="CHEBI:83900"/>
    </ligand>
</feature>
<evidence type="ECO:0000256" key="9">
    <source>
        <dbReference type="RuleBase" id="RU004135"/>
    </source>
</evidence>
<dbReference type="PANTHER" id="PTHR23135">
    <property type="entry name" value="MUR LIGASE FAMILY MEMBER"/>
    <property type="match status" value="1"/>
</dbReference>
<evidence type="ECO:0000256" key="8">
    <source>
        <dbReference type="HAMAP-Rule" id="MF_00208"/>
    </source>
</evidence>
<dbReference type="UniPathway" id="UPA00219"/>